<dbReference type="InterPro" id="IPR005828">
    <property type="entry name" value="MFS_sugar_transport-like"/>
</dbReference>
<feature type="transmembrane region" description="Helical" evidence="8">
    <location>
        <begin position="172"/>
        <end position="194"/>
    </location>
</feature>
<feature type="transmembrane region" description="Helical" evidence="8">
    <location>
        <begin position="365"/>
        <end position="388"/>
    </location>
</feature>
<keyword evidence="6 8" id="KW-0472">Membrane</keyword>
<feature type="transmembrane region" description="Helical" evidence="8">
    <location>
        <begin position="429"/>
        <end position="450"/>
    </location>
</feature>
<evidence type="ECO:0000313" key="10">
    <source>
        <dbReference type="EMBL" id="KAK5538407.1"/>
    </source>
</evidence>
<dbReference type="FunFam" id="1.20.1250.20:FF:000090">
    <property type="entry name" value="MFS sugar transporter, putative"/>
    <property type="match status" value="1"/>
</dbReference>
<protein>
    <recommendedName>
        <fullName evidence="9">Major facilitator superfamily (MFS) profile domain-containing protein</fullName>
    </recommendedName>
</protein>
<dbReference type="EMBL" id="JAXLQG010000006">
    <property type="protein sequence ID" value="KAK5538407.1"/>
    <property type="molecule type" value="Genomic_DNA"/>
</dbReference>
<name>A0AAV9QBJ2_9PEZI</name>
<feature type="transmembrane region" description="Helical" evidence="8">
    <location>
        <begin position="265"/>
        <end position="289"/>
    </location>
</feature>
<organism evidence="10 11">
    <name type="scientific">Vermiconidia calcicola</name>
    <dbReference type="NCBI Taxonomy" id="1690605"/>
    <lineage>
        <taxon>Eukaryota</taxon>
        <taxon>Fungi</taxon>
        <taxon>Dikarya</taxon>
        <taxon>Ascomycota</taxon>
        <taxon>Pezizomycotina</taxon>
        <taxon>Dothideomycetes</taxon>
        <taxon>Dothideomycetidae</taxon>
        <taxon>Mycosphaerellales</taxon>
        <taxon>Extremaceae</taxon>
        <taxon>Vermiconidia</taxon>
    </lineage>
</organism>
<dbReference type="InterPro" id="IPR020846">
    <property type="entry name" value="MFS_dom"/>
</dbReference>
<accession>A0AAV9QBJ2</accession>
<evidence type="ECO:0000256" key="3">
    <source>
        <dbReference type="ARBA" id="ARBA00022448"/>
    </source>
</evidence>
<dbReference type="InterPro" id="IPR036259">
    <property type="entry name" value="MFS_trans_sf"/>
</dbReference>
<dbReference type="PROSITE" id="PS50850">
    <property type="entry name" value="MFS"/>
    <property type="match status" value="1"/>
</dbReference>
<evidence type="ECO:0000256" key="5">
    <source>
        <dbReference type="ARBA" id="ARBA00022989"/>
    </source>
</evidence>
<sequence>MGFTTLRGDALVNAITCASAACFLLFGYDNGVFAGIINTEAFLSQFNYPSSTLTGTIVSIYNLGCFLGCIIAGLIGRRLGRRLTIIVSQWVCIVGTILQCTAFTVGHLIVGRIVTGVATGMATSTIPTWVSETARANRRGPLVALQLAIVSGGILIAYWLDYGMLYAVGQVVWRFPVAFQAVFSIATICMVYFLPESPRLLYDKGRIEEADQILCRLKDKPIDHPDIIRERTEILAAIELEHSLPKMTVRRLLFEPSELKLLRRIIIGFSCQCIQQLTGIAVVIGYLPYVAHNEIGLSQNLAQIMGGIGAVIYFIASFPPIYFVERFGRRQCLIFGSIGMTLCWTLLIIFLALGEQRNNKGLLYAGIVMMYIYQIIFAFSWLSVPWIYPPEITPLNVRHIGAAAATSAEWLTAFLVSEVTPTAVTNIGFYYYIVFAVVCAASIPIVYFFYPETAGRTLEEIDMLFAAGSIHGRDFEEASPEKMHDELMDRVAVSFVERTDGETKDTIHV</sequence>
<feature type="transmembrane region" description="Helical" evidence="8">
    <location>
        <begin position="301"/>
        <end position="321"/>
    </location>
</feature>
<evidence type="ECO:0000259" key="9">
    <source>
        <dbReference type="PROSITE" id="PS50850"/>
    </source>
</evidence>
<dbReference type="PANTHER" id="PTHR48022">
    <property type="entry name" value="PLASTIDIC GLUCOSE TRANSPORTER 4"/>
    <property type="match status" value="1"/>
</dbReference>
<dbReference type="InterPro" id="IPR003663">
    <property type="entry name" value="Sugar/inositol_transpt"/>
</dbReference>
<dbReference type="AlphaFoldDB" id="A0AAV9QBJ2"/>
<keyword evidence="5 8" id="KW-1133">Transmembrane helix</keyword>
<reference evidence="10 11" key="1">
    <citation type="submission" date="2023-06" db="EMBL/GenBank/DDBJ databases">
        <title>Black Yeasts Isolated from many extreme environments.</title>
        <authorList>
            <person name="Coleine C."/>
            <person name="Stajich J.E."/>
            <person name="Selbmann L."/>
        </authorList>
    </citation>
    <scope>NUCLEOTIDE SEQUENCE [LARGE SCALE GENOMIC DNA]</scope>
    <source>
        <strain evidence="10 11">CCFEE 5887</strain>
    </source>
</reference>
<feature type="transmembrane region" description="Helical" evidence="8">
    <location>
        <begin position="83"/>
        <end position="104"/>
    </location>
</feature>
<dbReference type="PROSITE" id="PS51257">
    <property type="entry name" value="PROKAR_LIPOPROTEIN"/>
    <property type="match status" value="1"/>
</dbReference>
<feature type="transmembrane region" description="Helical" evidence="8">
    <location>
        <begin position="333"/>
        <end position="353"/>
    </location>
</feature>
<evidence type="ECO:0000256" key="1">
    <source>
        <dbReference type="ARBA" id="ARBA00004141"/>
    </source>
</evidence>
<evidence type="ECO:0000256" key="8">
    <source>
        <dbReference type="SAM" id="Phobius"/>
    </source>
</evidence>
<evidence type="ECO:0000313" key="11">
    <source>
        <dbReference type="Proteomes" id="UP001345827"/>
    </source>
</evidence>
<dbReference type="InterPro" id="IPR050360">
    <property type="entry name" value="MFS_Sugar_Transporters"/>
</dbReference>
<dbReference type="Gene3D" id="1.20.1250.20">
    <property type="entry name" value="MFS general substrate transporter like domains"/>
    <property type="match status" value="1"/>
</dbReference>
<dbReference type="Proteomes" id="UP001345827">
    <property type="component" value="Unassembled WGS sequence"/>
</dbReference>
<feature type="transmembrane region" description="Helical" evidence="8">
    <location>
        <begin position="400"/>
        <end position="417"/>
    </location>
</feature>
<feature type="domain" description="Major facilitator superfamily (MFS) profile" evidence="9">
    <location>
        <begin position="15"/>
        <end position="454"/>
    </location>
</feature>
<dbReference type="GO" id="GO:0005351">
    <property type="term" value="F:carbohydrate:proton symporter activity"/>
    <property type="evidence" value="ECO:0007669"/>
    <property type="project" value="TreeGrafter"/>
</dbReference>
<feature type="transmembrane region" description="Helical" evidence="8">
    <location>
        <begin position="58"/>
        <end position="76"/>
    </location>
</feature>
<comment type="similarity">
    <text evidence="2 7">Belongs to the major facilitator superfamily. Sugar transporter (TC 2.A.1.1) family.</text>
</comment>
<feature type="transmembrane region" description="Helical" evidence="8">
    <location>
        <begin position="110"/>
        <end position="130"/>
    </location>
</feature>
<evidence type="ECO:0000256" key="4">
    <source>
        <dbReference type="ARBA" id="ARBA00022692"/>
    </source>
</evidence>
<dbReference type="Pfam" id="PF00083">
    <property type="entry name" value="Sugar_tr"/>
    <property type="match status" value="1"/>
</dbReference>
<dbReference type="PANTHER" id="PTHR48022:SF28">
    <property type="entry name" value="MAJOR FACILITATOR SUPERFAMILY (MFS) PROFILE DOMAIN-CONTAINING PROTEIN-RELATED"/>
    <property type="match status" value="1"/>
</dbReference>
<dbReference type="PRINTS" id="PR00171">
    <property type="entry name" value="SUGRTRNSPORT"/>
</dbReference>
<dbReference type="SUPFAM" id="SSF103473">
    <property type="entry name" value="MFS general substrate transporter"/>
    <property type="match status" value="1"/>
</dbReference>
<dbReference type="GO" id="GO:0016020">
    <property type="term" value="C:membrane"/>
    <property type="evidence" value="ECO:0007669"/>
    <property type="project" value="UniProtKB-SubCell"/>
</dbReference>
<evidence type="ECO:0000256" key="2">
    <source>
        <dbReference type="ARBA" id="ARBA00010992"/>
    </source>
</evidence>
<comment type="subcellular location">
    <subcellularLocation>
        <location evidence="1">Membrane</location>
        <topology evidence="1">Multi-pass membrane protein</topology>
    </subcellularLocation>
</comment>
<evidence type="ECO:0000256" key="7">
    <source>
        <dbReference type="RuleBase" id="RU003346"/>
    </source>
</evidence>
<dbReference type="NCBIfam" id="TIGR00879">
    <property type="entry name" value="SP"/>
    <property type="match status" value="1"/>
</dbReference>
<keyword evidence="3 7" id="KW-0813">Transport</keyword>
<evidence type="ECO:0000256" key="6">
    <source>
        <dbReference type="ARBA" id="ARBA00023136"/>
    </source>
</evidence>
<gene>
    <name evidence="10" type="ORF">LTR25_003949</name>
</gene>
<keyword evidence="11" id="KW-1185">Reference proteome</keyword>
<comment type="caution">
    <text evidence="10">The sequence shown here is derived from an EMBL/GenBank/DDBJ whole genome shotgun (WGS) entry which is preliminary data.</text>
</comment>
<feature type="transmembrane region" description="Helical" evidence="8">
    <location>
        <begin position="142"/>
        <end position="160"/>
    </location>
</feature>
<proteinExistence type="inferred from homology"/>
<keyword evidence="4 8" id="KW-0812">Transmembrane</keyword>